<dbReference type="GO" id="GO:0000287">
    <property type="term" value="F:magnesium ion binding"/>
    <property type="evidence" value="ECO:0007669"/>
    <property type="project" value="UniProtKB-UniRule"/>
</dbReference>
<evidence type="ECO:0000256" key="1">
    <source>
        <dbReference type="ARBA" id="ARBA00001946"/>
    </source>
</evidence>
<dbReference type="GO" id="GO:0090729">
    <property type="term" value="F:toxin activity"/>
    <property type="evidence" value="ECO:0007669"/>
    <property type="project" value="UniProtKB-KW"/>
</dbReference>
<name>A0A0C6FCQ3_9HYPH</name>
<comment type="similarity">
    <text evidence="7 8">Belongs to the PINc/VapC protein family.</text>
</comment>
<evidence type="ECO:0000256" key="5">
    <source>
        <dbReference type="ARBA" id="ARBA00022801"/>
    </source>
</evidence>
<evidence type="ECO:0000313" key="10">
    <source>
        <dbReference type="EMBL" id="BAQ46258.1"/>
    </source>
</evidence>
<feature type="binding site" evidence="8">
    <location>
        <position position="9"/>
    </location>
    <ligand>
        <name>Mg(2+)</name>
        <dbReference type="ChEBI" id="CHEBI:18420"/>
    </ligand>
</feature>
<dbReference type="InterPro" id="IPR029060">
    <property type="entry name" value="PIN-like_dom_sf"/>
</dbReference>
<proteinExistence type="inferred from homology"/>
<evidence type="ECO:0000256" key="7">
    <source>
        <dbReference type="ARBA" id="ARBA00038093"/>
    </source>
</evidence>
<dbReference type="CDD" id="cd18748">
    <property type="entry name" value="PIN_VapC4-5_FitB-like"/>
    <property type="match status" value="1"/>
</dbReference>
<dbReference type="HAMAP" id="MF_00265">
    <property type="entry name" value="VapC_Nob1"/>
    <property type="match status" value="1"/>
</dbReference>
<dbReference type="RefSeq" id="WP_060847420.1">
    <property type="nucleotide sequence ID" value="NZ_AP014704.1"/>
</dbReference>
<dbReference type="Pfam" id="PF01850">
    <property type="entry name" value="PIN"/>
    <property type="match status" value="1"/>
</dbReference>
<keyword evidence="8" id="KW-0800">Toxin</keyword>
<evidence type="ECO:0000313" key="11">
    <source>
        <dbReference type="Proteomes" id="UP000061432"/>
    </source>
</evidence>
<comment type="cofactor">
    <cofactor evidence="1 8">
        <name>Mg(2+)</name>
        <dbReference type="ChEBI" id="CHEBI:18420"/>
    </cofactor>
</comment>
<reference evidence="11" key="2">
    <citation type="submission" date="2015-01" db="EMBL/GenBank/DDBJ databases">
        <title>Complete genome sequence of Methylobacterium aquaticum strain 22A.</title>
        <authorList>
            <person name="Tani A."/>
            <person name="Ogura Y."/>
            <person name="Hayashi T."/>
        </authorList>
    </citation>
    <scope>NUCLEOTIDE SEQUENCE [LARGE SCALE GENOMIC DNA]</scope>
    <source>
        <strain evidence="11">MA-22A</strain>
    </source>
</reference>
<dbReference type="PANTHER" id="PTHR33653:SF1">
    <property type="entry name" value="RIBONUCLEASE VAPC2"/>
    <property type="match status" value="1"/>
</dbReference>
<dbReference type="Proteomes" id="UP000061432">
    <property type="component" value="Chromosome"/>
</dbReference>
<evidence type="ECO:0000256" key="4">
    <source>
        <dbReference type="ARBA" id="ARBA00022723"/>
    </source>
</evidence>
<evidence type="ECO:0000256" key="8">
    <source>
        <dbReference type="HAMAP-Rule" id="MF_00265"/>
    </source>
</evidence>
<keyword evidence="5 8" id="KW-0378">Hydrolase</keyword>
<keyword evidence="6 8" id="KW-0460">Magnesium</keyword>
<feature type="domain" description="PIN" evidence="9">
    <location>
        <begin position="7"/>
        <end position="127"/>
    </location>
</feature>
<dbReference type="GO" id="GO:0016787">
    <property type="term" value="F:hydrolase activity"/>
    <property type="evidence" value="ECO:0007669"/>
    <property type="project" value="UniProtKB-KW"/>
</dbReference>
<dbReference type="KEGG" id="maqu:Maq22A_c15510"/>
<evidence type="ECO:0000256" key="6">
    <source>
        <dbReference type="ARBA" id="ARBA00022842"/>
    </source>
</evidence>
<comment type="function">
    <text evidence="8">Toxic component of a toxin-antitoxin (TA) system. An RNase.</text>
</comment>
<dbReference type="STRING" id="270351.Maq22A_c15510"/>
<dbReference type="InterPro" id="IPR050556">
    <property type="entry name" value="Type_II_TA_system_RNase"/>
</dbReference>
<dbReference type="Gene3D" id="3.40.50.1010">
    <property type="entry name" value="5'-nuclease"/>
    <property type="match status" value="1"/>
</dbReference>
<dbReference type="InterPro" id="IPR022907">
    <property type="entry name" value="VapC_family"/>
</dbReference>
<keyword evidence="3 8" id="KW-0540">Nuclease</keyword>
<evidence type="ECO:0000256" key="2">
    <source>
        <dbReference type="ARBA" id="ARBA00022649"/>
    </source>
</evidence>
<dbReference type="PANTHER" id="PTHR33653">
    <property type="entry name" value="RIBONUCLEASE VAPC2"/>
    <property type="match status" value="1"/>
</dbReference>
<evidence type="ECO:0000256" key="3">
    <source>
        <dbReference type="ARBA" id="ARBA00022722"/>
    </source>
</evidence>
<sequence>MSGPRFLLDTSILSDLIRNPSGAVARQIARVGSKGIATSIVSVAELRYGCAKRGSARLLLQVEAVLEAIDVVPFEAPADVIYGRIRADLEAAGRPIGPNDLLIAAQALALEVPLVTANEAEFRRVGGLTVENWL</sequence>
<dbReference type="SUPFAM" id="SSF88723">
    <property type="entry name" value="PIN domain-like"/>
    <property type="match status" value="1"/>
</dbReference>
<organism evidence="10 11">
    <name type="scientific">Methylobacterium aquaticum</name>
    <dbReference type="NCBI Taxonomy" id="270351"/>
    <lineage>
        <taxon>Bacteria</taxon>
        <taxon>Pseudomonadati</taxon>
        <taxon>Pseudomonadota</taxon>
        <taxon>Alphaproteobacteria</taxon>
        <taxon>Hyphomicrobiales</taxon>
        <taxon>Methylobacteriaceae</taxon>
        <taxon>Methylobacterium</taxon>
    </lineage>
</organism>
<keyword evidence="2 8" id="KW-1277">Toxin-antitoxin system</keyword>
<reference evidence="10 11" key="1">
    <citation type="journal article" date="2015" name="Genome Announc.">
        <title>Complete Genome Sequence of Methylobacterium aquaticum Strain 22A, Isolated from Racomitrium japonicum Moss.</title>
        <authorList>
            <person name="Tani A."/>
            <person name="Ogura Y."/>
            <person name="Hayashi T."/>
            <person name="Kimbara K."/>
        </authorList>
    </citation>
    <scope>NUCLEOTIDE SEQUENCE [LARGE SCALE GENOMIC DNA]</scope>
    <source>
        <strain evidence="10 11">MA-22A</strain>
    </source>
</reference>
<feature type="binding site" evidence="8">
    <location>
        <position position="100"/>
    </location>
    <ligand>
        <name>Mg(2+)</name>
        <dbReference type="ChEBI" id="CHEBI:18420"/>
    </ligand>
</feature>
<dbReference type="OrthoDB" id="9796690at2"/>
<protein>
    <recommendedName>
        <fullName evidence="8">Ribonuclease VapC</fullName>
        <shortName evidence="8">RNase VapC</shortName>
        <ecNumber evidence="8">3.1.-.-</ecNumber>
    </recommendedName>
    <alternativeName>
        <fullName evidence="8">Toxin VapC</fullName>
    </alternativeName>
</protein>
<dbReference type="InterPro" id="IPR002716">
    <property type="entry name" value="PIN_dom"/>
</dbReference>
<dbReference type="AlphaFoldDB" id="A0A0C6FCQ3"/>
<accession>A0A0C6FCQ3</accession>
<evidence type="ECO:0000259" key="9">
    <source>
        <dbReference type="Pfam" id="PF01850"/>
    </source>
</evidence>
<dbReference type="PATRIC" id="fig|270351.10.peg.2990"/>
<dbReference type="EC" id="3.1.-.-" evidence="8"/>
<keyword evidence="4 8" id="KW-0479">Metal-binding</keyword>
<dbReference type="EMBL" id="AP014704">
    <property type="protein sequence ID" value="BAQ46258.1"/>
    <property type="molecule type" value="Genomic_DNA"/>
</dbReference>
<gene>
    <name evidence="8 10" type="primary">vapC</name>
    <name evidence="10" type="ORF">Maq22A_c15510</name>
</gene>
<dbReference type="GO" id="GO:0004540">
    <property type="term" value="F:RNA nuclease activity"/>
    <property type="evidence" value="ECO:0007669"/>
    <property type="project" value="InterPro"/>
</dbReference>